<dbReference type="WBParaSite" id="Smp_350500.2">
    <property type="protein sequence ID" value="Smp_350500.2"/>
    <property type="gene ID" value="Smp_350500"/>
</dbReference>
<dbReference type="Proteomes" id="UP000008854">
    <property type="component" value="Unassembled WGS sequence"/>
</dbReference>
<dbReference type="AlphaFoldDB" id="A0AA82N8N0"/>
<reference evidence="1" key="1">
    <citation type="journal article" date="2012" name="PLoS Negl. Trop. Dis.">
        <title>A systematically improved high quality genome and transcriptome of the human blood fluke Schistosoma mansoni.</title>
        <authorList>
            <person name="Protasio A.V."/>
            <person name="Tsai I.J."/>
            <person name="Babbage A."/>
            <person name="Nichol S."/>
            <person name="Hunt M."/>
            <person name="Aslett M.A."/>
            <person name="De Silva N."/>
            <person name="Velarde G.S."/>
            <person name="Anderson T.J."/>
            <person name="Clark R.C."/>
            <person name="Davidson C."/>
            <person name="Dillon G.P."/>
            <person name="Holroyd N.E."/>
            <person name="LoVerde P.T."/>
            <person name="Lloyd C."/>
            <person name="McQuillan J."/>
            <person name="Oliveira G."/>
            <person name="Otto T.D."/>
            <person name="Parker-Manuel S.J."/>
            <person name="Quail M.A."/>
            <person name="Wilson R.A."/>
            <person name="Zerlotini A."/>
            <person name="Dunne D.W."/>
            <person name="Berriman M."/>
        </authorList>
    </citation>
    <scope>NUCLEOTIDE SEQUENCE [LARGE SCALE GENOMIC DNA]</scope>
    <source>
        <strain evidence="1">Puerto Rican</strain>
    </source>
</reference>
<accession>A0AA82N8N0</accession>
<evidence type="ECO:0000313" key="2">
    <source>
        <dbReference type="WBParaSite" id="Smp_350500.2"/>
    </source>
</evidence>
<evidence type="ECO:0000313" key="1">
    <source>
        <dbReference type="Proteomes" id="UP000008854"/>
    </source>
</evidence>
<proteinExistence type="predicted"/>
<reference evidence="2" key="2">
    <citation type="submission" date="2023-11" db="UniProtKB">
        <authorList>
            <consortium name="WormBaseParasite"/>
        </authorList>
    </citation>
    <scope>IDENTIFICATION</scope>
    <source>
        <strain evidence="2">Puerto Rican</strain>
    </source>
</reference>
<organism evidence="1 2">
    <name type="scientific">Schistosoma mansoni</name>
    <name type="common">Blood fluke</name>
    <dbReference type="NCBI Taxonomy" id="6183"/>
    <lineage>
        <taxon>Eukaryota</taxon>
        <taxon>Metazoa</taxon>
        <taxon>Spiralia</taxon>
        <taxon>Lophotrochozoa</taxon>
        <taxon>Platyhelminthes</taxon>
        <taxon>Trematoda</taxon>
        <taxon>Digenea</taxon>
        <taxon>Strigeidida</taxon>
        <taxon>Schistosomatoidea</taxon>
        <taxon>Schistosomatidae</taxon>
        <taxon>Schistosoma</taxon>
    </lineage>
</organism>
<protein>
    <submittedName>
        <fullName evidence="2">Kinetochore protein SPC25</fullName>
    </submittedName>
</protein>
<sequence>MFQVVSKLREKRTKLVNSYKLNSTRNEHLKNLFITKY</sequence>
<name>A0AA82N8N0_SCHMA</name>
<keyword evidence="1" id="KW-1185">Reference proteome</keyword>